<evidence type="ECO:0008006" key="5">
    <source>
        <dbReference type="Google" id="ProtNLM"/>
    </source>
</evidence>
<name>A0ABY4W271_9PROT</name>
<proteinExistence type="predicted"/>
<evidence type="ECO:0000313" key="3">
    <source>
        <dbReference type="EMBL" id="USG59830.1"/>
    </source>
</evidence>
<feature type="coiled-coil region" evidence="1">
    <location>
        <begin position="95"/>
        <end position="146"/>
    </location>
</feature>
<dbReference type="EMBL" id="CP098747">
    <property type="protein sequence ID" value="USG59830.1"/>
    <property type="molecule type" value="Genomic_DNA"/>
</dbReference>
<evidence type="ECO:0000256" key="2">
    <source>
        <dbReference type="SAM" id="MobiDB-lite"/>
    </source>
</evidence>
<accession>A0ABY4W271</accession>
<evidence type="ECO:0000313" key="4">
    <source>
        <dbReference type="Proteomes" id="UP001056291"/>
    </source>
</evidence>
<sequence length="227" mass="25520">MIKNIRILPVMVFALVLIFGLKLSTVWTDAQVFLVKNAVAEEKTEAAPEPEAIDDSNAAPKDTQEPEAVVAEAKPVMPAPQAQETQFSDSEIEVLERLVERRSELDRRNQELDMRDNLLKATEARIDDKINKLKDMEATLNKLLQLHDDQAKTQLESLVKIYEKMKPKDAARIFNSLEMEILINVASRIKEAKMATILAAMNSQRANKLTVELATRRQLPGVSGKKS</sequence>
<dbReference type="RefSeq" id="WP_251932600.1">
    <property type="nucleotide sequence ID" value="NZ_CP098747.1"/>
</dbReference>
<evidence type="ECO:0000256" key="1">
    <source>
        <dbReference type="SAM" id="Coils"/>
    </source>
</evidence>
<feature type="region of interest" description="Disordered" evidence="2">
    <location>
        <begin position="44"/>
        <end position="68"/>
    </location>
</feature>
<keyword evidence="1" id="KW-0175">Coiled coil</keyword>
<organism evidence="3 4">
    <name type="scientific">Sneathiella marina</name>
    <dbReference type="NCBI Taxonomy" id="2950108"/>
    <lineage>
        <taxon>Bacteria</taxon>
        <taxon>Pseudomonadati</taxon>
        <taxon>Pseudomonadota</taxon>
        <taxon>Alphaproteobacteria</taxon>
        <taxon>Sneathiellales</taxon>
        <taxon>Sneathiellaceae</taxon>
        <taxon>Sneathiella</taxon>
    </lineage>
</organism>
<protein>
    <recommendedName>
        <fullName evidence="5">Magnesium transporter MgtE intracellular domain-containing protein</fullName>
    </recommendedName>
</protein>
<dbReference type="SUPFAM" id="SSF158791">
    <property type="entry name" value="MgtE N-terminal domain-like"/>
    <property type="match status" value="1"/>
</dbReference>
<gene>
    <name evidence="3" type="ORF">NBZ79_11645</name>
</gene>
<keyword evidence="4" id="KW-1185">Reference proteome</keyword>
<dbReference type="Proteomes" id="UP001056291">
    <property type="component" value="Chromosome"/>
</dbReference>
<reference evidence="3" key="1">
    <citation type="submission" date="2022-06" db="EMBL/GenBank/DDBJ databases">
        <title>Sneathiella actinostolidae sp. nov., isolated from a sea anemonein the Western Pacific Ocean.</title>
        <authorList>
            <person name="Wei M.J."/>
        </authorList>
    </citation>
    <scope>NUCLEOTIDE SEQUENCE</scope>
    <source>
        <strain evidence="3">PHK-P5</strain>
    </source>
</reference>